<protein>
    <recommendedName>
        <fullName evidence="13">CLIP domain-containing serine protease</fullName>
    </recommendedName>
</protein>
<dbReference type="AlphaFoldDB" id="A0A8S1A1A5"/>
<dbReference type="OrthoDB" id="9981647at2759"/>
<dbReference type="SUPFAM" id="SSF50494">
    <property type="entry name" value="Trypsin-like serine proteases"/>
    <property type="match status" value="1"/>
</dbReference>
<evidence type="ECO:0000256" key="2">
    <source>
        <dbReference type="ARBA" id="ARBA00022729"/>
    </source>
</evidence>
<dbReference type="SMART" id="SM00680">
    <property type="entry name" value="CLIP"/>
    <property type="match status" value="2"/>
</dbReference>
<dbReference type="Gene3D" id="2.40.10.10">
    <property type="entry name" value="Trypsin-like serine proteases"/>
    <property type="match status" value="2"/>
</dbReference>
<feature type="chain" id="PRO_5035885102" description="CLIP domain-containing serine protease" evidence="8">
    <location>
        <begin position="20"/>
        <end position="437"/>
    </location>
</feature>
<dbReference type="GO" id="GO:0006508">
    <property type="term" value="P:proteolysis"/>
    <property type="evidence" value="ECO:0007669"/>
    <property type="project" value="UniProtKB-KW"/>
</dbReference>
<comment type="similarity">
    <text evidence="7">Belongs to the peptidase S1 family. CLIP subfamily.</text>
</comment>
<dbReference type="InterPro" id="IPR038565">
    <property type="entry name" value="CLIP_sf"/>
</dbReference>
<evidence type="ECO:0000256" key="6">
    <source>
        <dbReference type="ARBA" id="ARBA00023180"/>
    </source>
</evidence>
<gene>
    <name evidence="11" type="ORF">APLA_LOCUS8305</name>
</gene>
<dbReference type="Pfam" id="PF00089">
    <property type="entry name" value="Trypsin"/>
    <property type="match status" value="1"/>
</dbReference>
<evidence type="ECO:0000313" key="11">
    <source>
        <dbReference type="EMBL" id="CAB3240510.1"/>
    </source>
</evidence>
<dbReference type="Pfam" id="PF12032">
    <property type="entry name" value="CLIP"/>
    <property type="match status" value="2"/>
</dbReference>
<evidence type="ECO:0000256" key="4">
    <source>
        <dbReference type="ARBA" id="ARBA00022825"/>
    </source>
</evidence>
<dbReference type="InterPro" id="IPR001254">
    <property type="entry name" value="Trypsin_dom"/>
</dbReference>
<organism evidence="11 12">
    <name type="scientific">Arctia plantaginis</name>
    <name type="common">Wood tiger moth</name>
    <name type="synonym">Phalaena plantaginis</name>
    <dbReference type="NCBI Taxonomy" id="874455"/>
    <lineage>
        <taxon>Eukaryota</taxon>
        <taxon>Metazoa</taxon>
        <taxon>Ecdysozoa</taxon>
        <taxon>Arthropoda</taxon>
        <taxon>Hexapoda</taxon>
        <taxon>Insecta</taxon>
        <taxon>Pterygota</taxon>
        <taxon>Neoptera</taxon>
        <taxon>Endopterygota</taxon>
        <taxon>Lepidoptera</taxon>
        <taxon>Glossata</taxon>
        <taxon>Ditrysia</taxon>
        <taxon>Noctuoidea</taxon>
        <taxon>Erebidae</taxon>
        <taxon>Arctiinae</taxon>
        <taxon>Arctia</taxon>
    </lineage>
</organism>
<accession>A0A8S1A1A5</accession>
<keyword evidence="1" id="KW-0645">Protease</keyword>
<keyword evidence="3" id="KW-0378">Hydrolase</keyword>
<keyword evidence="4" id="KW-0720">Serine protease</keyword>
<evidence type="ECO:0008006" key="13">
    <source>
        <dbReference type="Google" id="ProtNLM"/>
    </source>
</evidence>
<dbReference type="FunFam" id="2.40.10.10:FF:000028">
    <property type="entry name" value="Serine protease easter"/>
    <property type="match status" value="1"/>
</dbReference>
<name>A0A8S1A1A5_ARCPL</name>
<feature type="domain" description="Clip" evidence="10">
    <location>
        <begin position="85"/>
        <end position="136"/>
    </location>
</feature>
<dbReference type="InterPro" id="IPR009003">
    <property type="entry name" value="Peptidase_S1_PA"/>
</dbReference>
<feature type="signal peptide" evidence="8">
    <location>
        <begin position="1"/>
        <end position="19"/>
    </location>
</feature>
<proteinExistence type="inferred from homology"/>
<evidence type="ECO:0000259" key="9">
    <source>
        <dbReference type="PROSITE" id="PS50240"/>
    </source>
</evidence>
<dbReference type="InterPro" id="IPR051487">
    <property type="entry name" value="Ser/Thr_Proteases_Immune/Dev"/>
</dbReference>
<dbReference type="PROSITE" id="PS51888">
    <property type="entry name" value="CLIP"/>
    <property type="match status" value="2"/>
</dbReference>
<sequence>MKHGIILFVLFLLCCVVYGQEESCIIAIDGGRGLCKSIFKCQTLLSVVNKAYKTQQDKSLLKRSHCGIDDDAPAVCCPLPSKPQPCNTPEGKPGQCISVYSCPTFVNLLRSPISKEILQFVEDSKCDSADRYSVCCGPVPKFDVVMKANCTLTAFPPDPKTECCGVDSRYNIKIGVSAGEATTIYQYPWLALIQYDRFSLLQFQFSGVLISGKYVLTAGRAVADAKRKSGIPVNIRLGDYKTSNEGADCTAVEGGIEECSDGTITIPIETTILHPNYNSKDRSNDIALIRMIQNAPFTDFIRPICLPSSDITQKTDDFTLTTVGWGTSGLWPMISDTKFHADVPYLTRNQCRDLYSQQASKVTLGTGHICVVNAPSDVSCKGDISFLYINTLMYKNNMVYECVGINSFGAIPCQHIVPLVYTNVYVYMSWIRDTIAP</sequence>
<dbReference type="InterPro" id="IPR022700">
    <property type="entry name" value="CLIP"/>
</dbReference>
<evidence type="ECO:0000256" key="7">
    <source>
        <dbReference type="ARBA" id="ARBA00024195"/>
    </source>
</evidence>
<dbReference type="Gene3D" id="3.30.1640.30">
    <property type="match status" value="2"/>
</dbReference>
<dbReference type="EMBL" id="CADEBC010000505">
    <property type="protein sequence ID" value="CAB3240510.1"/>
    <property type="molecule type" value="Genomic_DNA"/>
</dbReference>
<dbReference type="CDD" id="cd00190">
    <property type="entry name" value="Tryp_SPc"/>
    <property type="match status" value="1"/>
</dbReference>
<dbReference type="InterPro" id="IPR043504">
    <property type="entry name" value="Peptidase_S1_PA_chymotrypsin"/>
</dbReference>
<keyword evidence="12" id="KW-1185">Reference proteome</keyword>
<feature type="domain" description="Clip" evidence="10">
    <location>
        <begin position="23"/>
        <end position="77"/>
    </location>
</feature>
<reference evidence="11 12" key="1">
    <citation type="submission" date="2020-04" db="EMBL/GenBank/DDBJ databases">
        <authorList>
            <person name="Wallbank WR R."/>
            <person name="Pardo Diaz C."/>
            <person name="Kozak K."/>
            <person name="Martin S."/>
            <person name="Jiggins C."/>
            <person name="Moest M."/>
            <person name="Warren A I."/>
            <person name="Byers J.R.P. K."/>
            <person name="Montejo-Kovacevich G."/>
            <person name="Yen C E."/>
        </authorList>
    </citation>
    <scope>NUCLEOTIDE SEQUENCE [LARGE SCALE GENOMIC DNA]</scope>
</reference>
<feature type="domain" description="Peptidase S1" evidence="9">
    <location>
        <begin position="176"/>
        <end position="436"/>
    </location>
</feature>
<dbReference type="PANTHER" id="PTHR24256">
    <property type="entry name" value="TRYPTASE-RELATED"/>
    <property type="match status" value="1"/>
</dbReference>
<comment type="caution">
    <text evidence="11">The sequence shown here is derived from an EMBL/GenBank/DDBJ whole genome shotgun (WGS) entry which is preliminary data.</text>
</comment>
<evidence type="ECO:0000256" key="8">
    <source>
        <dbReference type="SAM" id="SignalP"/>
    </source>
</evidence>
<evidence type="ECO:0000256" key="1">
    <source>
        <dbReference type="ARBA" id="ARBA00022670"/>
    </source>
</evidence>
<dbReference type="SMART" id="SM00020">
    <property type="entry name" value="Tryp_SPc"/>
    <property type="match status" value="1"/>
</dbReference>
<keyword evidence="6" id="KW-0325">Glycoprotein</keyword>
<keyword evidence="5" id="KW-1015">Disulfide bond</keyword>
<dbReference type="Proteomes" id="UP000494106">
    <property type="component" value="Unassembled WGS sequence"/>
</dbReference>
<keyword evidence="2 8" id="KW-0732">Signal</keyword>
<dbReference type="GO" id="GO:0004252">
    <property type="term" value="F:serine-type endopeptidase activity"/>
    <property type="evidence" value="ECO:0007669"/>
    <property type="project" value="InterPro"/>
</dbReference>
<evidence type="ECO:0000256" key="3">
    <source>
        <dbReference type="ARBA" id="ARBA00022801"/>
    </source>
</evidence>
<evidence type="ECO:0000313" key="12">
    <source>
        <dbReference type="Proteomes" id="UP000494106"/>
    </source>
</evidence>
<evidence type="ECO:0000259" key="10">
    <source>
        <dbReference type="PROSITE" id="PS51888"/>
    </source>
</evidence>
<evidence type="ECO:0000256" key="5">
    <source>
        <dbReference type="ARBA" id="ARBA00023157"/>
    </source>
</evidence>
<dbReference type="PROSITE" id="PS50240">
    <property type="entry name" value="TRYPSIN_DOM"/>
    <property type="match status" value="1"/>
</dbReference>